<organism evidence="2 3">
    <name type="scientific">Bradyrhizobium diazoefficiens</name>
    <dbReference type="NCBI Taxonomy" id="1355477"/>
    <lineage>
        <taxon>Bacteria</taxon>
        <taxon>Pseudomonadati</taxon>
        <taxon>Pseudomonadota</taxon>
        <taxon>Alphaproteobacteria</taxon>
        <taxon>Hyphomicrobiales</taxon>
        <taxon>Nitrobacteraceae</taxon>
        <taxon>Bradyrhizobium</taxon>
    </lineage>
</organism>
<protein>
    <submittedName>
        <fullName evidence="2">Uncharacterized protein</fullName>
    </submittedName>
</protein>
<gene>
    <name evidence="2" type="ORF">NK6_5164</name>
</gene>
<feature type="transmembrane region" description="Helical" evidence="1">
    <location>
        <begin position="41"/>
        <end position="63"/>
    </location>
</feature>
<dbReference type="Proteomes" id="UP000063308">
    <property type="component" value="Chromosome"/>
</dbReference>
<keyword evidence="1" id="KW-1133">Transmembrane helix</keyword>
<sequence>MRLLALELIFSLLDVRGHIPRFDDFRPVPASPAPAGIVHTLAAVIAVLAVLSLAIWAAVWVAIHLL</sequence>
<dbReference type="RefSeq" id="WP_028173043.1">
    <property type="nucleotide sequence ID" value="NZ_AXAX01000005.1"/>
</dbReference>
<name>A0A0E4BRH5_9BRAD</name>
<reference evidence="2 3" key="1">
    <citation type="submission" date="2014-11" db="EMBL/GenBank/DDBJ databases">
        <title>Symbiosis island explosion on the genome of extra-slow-growing strains of soybean bradyrhizobia with massive insertion sequences.</title>
        <authorList>
            <person name="Iida T."/>
            <person name="Minamisawa K."/>
        </authorList>
    </citation>
    <scope>NUCLEOTIDE SEQUENCE [LARGE SCALE GENOMIC DNA]</scope>
    <source>
        <strain evidence="2 3">NK6</strain>
    </source>
</reference>
<evidence type="ECO:0000313" key="2">
    <source>
        <dbReference type="EMBL" id="BAR58323.1"/>
    </source>
</evidence>
<accession>A0A0E4BRH5</accession>
<proteinExistence type="predicted"/>
<keyword evidence="1" id="KW-0472">Membrane</keyword>
<evidence type="ECO:0000256" key="1">
    <source>
        <dbReference type="SAM" id="Phobius"/>
    </source>
</evidence>
<keyword evidence="1" id="KW-0812">Transmembrane</keyword>
<dbReference type="EMBL" id="AP014685">
    <property type="protein sequence ID" value="BAR58323.1"/>
    <property type="molecule type" value="Genomic_DNA"/>
</dbReference>
<dbReference type="AlphaFoldDB" id="A0A0E4BRH5"/>
<evidence type="ECO:0000313" key="3">
    <source>
        <dbReference type="Proteomes" id="UP000063308"/>
    </source>
</evidence>